<keyword evidence="1" id="KW-1133">Transmembrane helix</keyword>
<keyword evidence="1" id="KW-0472">Membrane</keyword>
<protein>
    <submittedName>
        <fullName evidence="2">Uncharacterized protein</fullName>
    </submittedName>
</protein>
<dbReference type="GeneID" id="25417366"/>
<keyword evidence="1" id="KW-0812">Transmembrane</keyword>
<proteinExistence type="predicted"/>
<dbReference type="EMBL" id="KL584717">
    <property type="protein sequence ID" value="KEQ70468.1"/>
    <property type="molecule type" value="Genomic_DNA"/>
</dbReference>
<accession>A0A074WBY9</accession>
<feature type="transmembrane region" description="Helical" evidence="1">
    <location>
        <begin position="39"/>
        <end position="61"/>
    </location>
</feature>
<evidence type="ECO:0000313" key="2">
    <source>
        <dbReference type="EMBL" id="KEQ70468.1"/>
    </source>
</evidence>
<evidence type="ECO:0000256" key="1">
    <source>
        <dbReference type="SAM" id="Phobius"/>
    </source>
</evidence>
<dbReference type="Proteomes" id="UP000027730">
    <property type="component" value="Unassembled WGS sequence"/>
</dbReference>
<name>A0A074WBY9_9PEZI</name>
<evidence type="ECO:0000313" key="3">
    <source>
        <dbReference type="Proteomes" id="UP000027730"/>
    </source>
</evidence>
<gene>
    <name evidence="2" type="ORF">M436DRAFT_84560</name>
</gene>
<dbReference type="RefSeq" id="XP_013424716.1">
    <property type="nucleotide sequence ID" value="XM_013569262.1"/>
</dbReference>
<dbReference type="AlphaFoldDB" id="A0A074WBY9"/>
<dbReference type="OrthoDB" id="3894601at2759"/>
<feature type="transmembrane region" description="Helical" evidence="1">
    <location>
        <begin position="67"/>
        <end position="85"/>
    </location>
</feature>
<sequence length="134" mass="15276">MNAFETITRLSFQHIGPETTYKIFTSLVLIYARVNQLKIFLGSMSLMTYLMFPSIASIIISLRASSIQMRIGCPLLMLVILMWALDRETASDSLTTRRLNKRLSDIRLRIDATMFCINRKKRAGMQLHVVSGGM</sequence>
<reference evidence="2 3" key="1">
    <citation type="journal article" date="2014" name="BMC Genomics">
        <title>Genome sequencing of four Aureobasidium pullulans varieties: biotechnological potential, stress tolerance, and description of new species.</title>
        <authorList>
            <person name="Gostin Ar C."/>
            <person name="Ohm R.A."/>
            <person name="Kogej T."/>
            <person name="Sonjak S."/>
            <person name="Turk M."/>
            <person name="Zajc J."/>
            <person name="Zalar P."/>
            <person name="Grube M."/>
            <person name="Sun H."/>
            <person name="Han J."/>
            <person name="Sharma A."/>
            <person name="Chiniquy J."/>
            <person name="Ngan C.Y."/>
            <person name="Lipzen A."/>
            <person name="Barry K."/>
            <person name="Grigoriev I.V."/>
            <person name="Gunde-Cimerman N."/>
        </authorList>
    </citation>
    <scope>NUCLEOTIDE SEQUENCE [LARGE SCALE GENOMIC DNA]</scope>
    <source>
        <strain evidence="2 3">CBS 147.97</strain>
    </source>
</reference>
<organism evidence="2 3">
    <name type="scientific">Aureobasidium namibiae CBS 147.97</name>
    <dbReference type="NCBI Taxonomy" id="1043004"/>
    <lineage>
        <taxon>Eukaryota</taxon>
        <taxon>Fungi</taxon>
        <taxon>Dikarya</taxon>
        <taxon>Ascomycota</taxon>
        <taxon>Pezizomycotina</taxon>
        <taxon>Dothideomycetes</taxon>
        <taxon>Dothideomycetidae</taxon>
        <taxon>Dothideales</taxon>
        <taxon>Saccotheciaceae</taxon>
        <taxon>Aureobasidium</taxon>
    </lineage>
</organism>
<dbReference type="HOGENOM" id="CLU_1895765_0_0_1"/>
<keyword evidence="3" id="KW-1185">Reference proteome</keyword>